<proteinExistence type="inferred from homology"/>
<dbReference type="Proteomes" id="UP000054317">
    <property type="component" value="Unassembled WGS sequence"/>
</dbReference>
<evidence type="ECO:0000313" key="7">
    <source>
        <dbReference type="EMBL" id="EIW51661.1"/>
    </source>
</evidence>
<dbReference type="PANTHER" id="PTHR12780">
    <property type="entry name" value="RNA POLYMERASE III DNA DIRECTED , 39KD SUBUNIT-RELATED"/>
    <property type="match status" value="1"/>
</dbReference>
<keyword evidence="3" id="KW-0240">DNA-directed RNA polymerase</keyword>
<sequence>MSTRKPNAIERKLHQAALAKTEKIVTPKELENLVPDANARLAAINFLLGTGLFVLLKGEQSQITYRAVSQEELSLKKGLDSEEGLVLDRIRTAGVEGIWTKHIKAKTQLHQTVVDRCLKSLTKRQLIKTVPDVRHPTRKTYILASLQPATELTGGPWYTDKELDTEFIKLLSDVCLKIVQDRSFPRVKERQETEHRPLYPCSHTAYATSQQHVQTFLQKSRVTETALTVEHVEMLLDVLVLDGKIEKIPAFHLSSWNADADSTGIEGSSTARTAGKRKRVELSSDESDEEQRKSATSSGRDTTRSNGLSSRPLSGDDADNSSHRRKKRKIEHSDHWPSDSERGSSPPPALPSEQNSGEVAHYGSGVVYRAIHEERISTLGINQTPCLRCPKFDFCSEQGSVNPKECAYYDPWLVVAPIVDVQS</sequence>
<dbReference type="EMBL" id="JH711799">
    <property type="protein sequence ID" value="EIW51661.1"/>
    <property type="molecule type" value="Genomic_DNA"/>
</dbReference>
<dbReference type="InterPro" id="IPR016049">
    <property type="entry name" value="RNA_pol_Rpc34-like"/>
</dbReference>
<evidence type="ECO:0000256" key="4">
    <source>
        <dbReference type="ARBA" id="ARBA00023163"/>
    </source>
</evidence>
<evidence type="ECO:0000313" key="8">
    <source>
        <dbReference type="Proteomes" id="UP000054317"/>
    </source>
</evidence>
<dbReference type="OMA" id="HIKAKTQ"/>
<dbReference type="InterPro" id="IPR007832">
    <property type="entry name" value="RNA_pol_Rpc34"/>
</dbReference>
<dbReference type="Gene3D" id="1.10.10.10">
    <property type="entry name" value="Winged helix-like DNA-binding domain superfamily/Winged helix DNA-binding domain"/>
    <property type="match status" value="1"/>
</dbReference>
<evidence type="ECO:0000256" key="2">
    <source>
        <dbReference type="ARBA" id="ARBA00011038"/>
    </source>
</evidence>
<keyword evidence="4" id="KW-0804">Transcription</keyword>
<reference evidence="8" key="1">
    <citation type="journal article" date="2012" name="Science">
        <title>The Paleozoic origin of enzymatic lignin decomposition reconstructed from 31 fungal genomes.</title>
        <authorList>
            <person name="Floudas D."/>
            <person name="Binder M."/>
            <person name="Riley R."/>
            <person name="Barry K."/>
            <person name="Blanchette R.A."/>
            <person name="Henrissat B."/>
            <person name="Martinez A.T."/>
            <person name="Otillar R."/>
            <person name="Spatafora J.W."/>
            <person name="Yadav J.S."/>
            <person name="Aerts A."/>
            <person name="Benoit I."/>
            <person name="Boyd A."/>
            <person name="Carlson A."/>
            <person name="Copeland A."/>
            <person name="Coutinho P.M."/>
            <person name="de Vries R.P."/>
            <person name="Ferreira P."/>
            <person name="Findley K."/>
            <person name="Foster B."/>
            <person name="Gaskell J."/>
            <person name="Glotzer D."/>
            <person name="Gorecki P."/>
            <person name="Heitman J."/>
            <person name="Hesse C."/>
            <person name="Hori C."/>
            <person name="Igarashi K."/>
            <person name="Jurgens J.A."/>
            <person name="Kallen N."/>
            <person name="Kersten P."/>
            <person name="Kohler A."/>
            <person name="Kuees U."/>
            <person name="Kumar T.K.A."/>
            <person name="Kuo A."/>
            <person name="LaButti K."/>
            <person name="Larrondo L.F."/>
            <person name="Lindquist E."/>
            <person name="Ling A."/>
            <person name="Lombard V."/>
            <person name="Lucas S."/>
            <person name="Lundell T."/>
            <person name="Martin R."/>
            <person name="McLaughlin D.J."/>
            <person name="Morgenstern I."/>
            <person name="Morin E."/>
            <person name="Murat C."/>
            <person name="Nagy L.G."/>
            <person name="Nolan M."/>
            <person name="Ohm R.A."/>
            <person name="Patyshakuliyeva A."/>
            <person name="Rokas A."/>
            <person name="Ruiz-Duenas F.J."/>
            <person name="Sabat G."/>
            <person name="Salamov A."/>
            <person name="Samejima M."/>
            <person name="Schmutz J."/>
            <person name="Slot J.C."/>
            <person name="St John F."/>
            <person name="Stenlid J."/>
            <person name="Sun H."/>
            <person name="Sun S."/>
            <person name="Syed K."/>
            <person name="Tsang A."/>
            <person name="Wiebenga A."/>
            <person name="Young D."/>
            <person name="Pisabarro A."/>
            <person name="Eastwood D.C."/>
            <person name="Martin F."/>
            <person name="Cullen D."/>
            <person name="Grigoriev I.V."/>
            <person name="Hibbett D.S."/>
        </authorList>
    </citation>
    <scope>NUCLEOTIDE SEQUENCE [LARGE SCALE GENOMIC DNA]</scope>
    <source>
        <strain evidence="8">FP-101664</strain>
    </source>
</reference>
<evidence type="ECO:0000256" key="3">
    <source>
        <dbReference type="ARBA" id="ARBA00022478"/>
    </source>
</evidence>
<dbReference type="GO" id="GO:0005666">
    <property type="term" value="C:RNA polymerase III complex"/>
    <property type="evidence" value="ECO:0007669"/>
    <property type="project" value="InterPro"/>
</dbReference>
<comment type="subcellular location">
    <subcellularLocation>
        <location evidence="1">Nucleus</location>
    </subcellularLocation>
</comment>
<dbReference type="GO" id="GO:0005737">
    <property type="term" value="C:cytoplasm"/>
    <property type="evidence" value="ECO:0007669"/>
    <property type="project" value="UniProtKB-ARBA"/>
</dbReference>
<dbReference type="KEGG" id="tvs:TRAVEDRAFT_137014"/>
<feature type="region of interest" description="Disordered" evidence="6">
    <location>
        <begin position="258"/>
        <end position="357"/>
    </location>
</feature>
<dbReference type="FunFam" id="1.10.10.10:FF:000116">
    <property type="entry name" value="DNA-directed RNA polymerase III subunit RPC6"/>
    <property type="match status" value="1"/>
</dbReference>
<dbReference type="GeneID" id="19408947"/>
<organism evidence="7 8">
    <name type="scientific">Trametes versicolor (strain FP-101664)</name>
    <name type="common">White-rot fungus</name>
    <name type="synonym">Coriolus versicolor</name>
    <dbReference type="NCBI Taxonomy" id="717944"/>
    <lineage>
        <taxon>Eukaryota</taxon>
        <taxon>Fungi</taxon>
        <taxon>Dikarya</taxon>
        <taxon>Basidiomycota</taxon>
        <taxon>Agaricomycotina</taxon>
        <taxon>Agaricomycetes</taxon>
        <taxon>Polyporales</taxon>
        <taxon>Polyporaceae</taxon>
        <taxon>Trametes</taxon>
    </lineage>
</organism>
<name>R7S6X3_TRAVS</name>
<keyword evidence="8" id="KW-1185">Reference proteome</keyword>
<feature type="compositionally biased region" description="Basic and acidic residues" evidence="6">
    <location>
        <begin position="331"/>
        <end position="342"/>
    </location>
</feature>
<dbReference type="SUPFAM" id="SSF46785">
    <property type="entry name" value="Winged helix' DNA-binding domain"/>
    <property type="match status" value="1"/>
</dbReference>
<dbReference type="GO" id="GO:0005654">
    <property type="term" value="C:nucleoplasm"/>
    <property type="evidence" value="ECO:0007669"/>
    <property type="project" value="UniProtKB-ARBA"/>
</dbReference>
<dbReference type="InterPro" id="IPR036388">
    <property type="entry name" value="WH-like_DNA-bd_sf"/>
</dbReference>
<dbReference type="InterPro" id="IPR036390">
    <property type="entry name" value="WH_DNA-bd_sf"/>
</dbReference>
<dbReference type="AlphaFoldDB" id="R7S6X3"/>
<comment type="similarity">
    <text evidence="2">Belongs to the eukaryotic RPC34/RPC39 RNA polymerase subunit family.</text>
</comment>
<dbReference type="OrthoDB" id="613763at2759"/>
<feature type="compositionally biased region" description="Polar residues" evidence="6">
    <location>
        <begin position="294"/>
        <end position="312"/>
    </location>
</feature>
<dbReference type="Pfam" id="PF05158">
    <property type="entry name" value="RNA_pol_Rpc34"/>
    <property type="match status" value="1"/>
</dbReference>
<protein>
    <recommendedName>
        <fullName evidence="9">RNA polymerase III subunit C6</fullName>
    </recommendedName>
</protein>
<dbReference type="GO" id="GO:0006383">
    <property type="term" value="P:transcription by RNA polymerase III"/>
    <property type="evidence" value="ECO:0007669"/>
    <property type="project" value="InterPro"/>
</dbReference>
<evidence type="ECO:0000256" key="5">
    <source>
        <dbReference type="ARBA" id="ARBA00023242"/>
    </source>
</evidence>
<evidence type="ECO:0000256" key="6">
    <source>
        <dbReference type="SAM" id="MobiDB-lite"/>
    </source>
</evidence>
<dbReference type="RefSeq" id="XP_008045529.1">
    <property type="nucleotide sequence ID" value="XM_008047338.1"/>
</dbReference>
<keyword evidence="5" id="KW-0539">Nucleus</keyword>
<gene>
    <name evidence="7" type="ORF">TRAVEDRAFT_137014</name>
</gene>
<evidence type="ECO:0000256" key="1">
    <source>
        <dbReference type="ARBA" id="ARBA00004123"/>
    </source>
</evidence>
<accession>R7S6X3</accession>
<dbReference type="PIRSF" id="PIRSF028763">
    <property type="entry name" value="RNA_pol_Rpc34"/>
    <property type="match status" value="1"/>
</dbReference>
<evidence type="ECO:0008006" key="9">
    <source>
        <dbReference type="Google" id="ProtNLM"/>
    </source>
</evidence>